<evidence type="ECO:0000313" key="2">
    <source>
        <dbReference type="EMBL" id="TCT37155.1"/>
    </source>
</evidence>
<dbReference type="RefSeq" id="WP_132312341.1">
    <property type="nucleotide sequence ID" value="NZ_SMAR01000020.1"/>
</dbReference>
<sequence>MIRKHSVSLHGHRTSFSLEDAFYDELKSLAERNGKTLAQQIRIIDDTRRPEVNLSSAIRLAVLANMKDRLSQQGVA</sequence>
<evidence type="ECO:0000259" key="1">
    <source>
        <dbReference type="Pfam" id="PF13467"/>
    </source>
</evidence>
<feature type="domain" description="Ribbon-helix-helix" evidence="1">
    <location>
        <begin position="3"/>
        <end position="65"/>
    </location>
</feature>
<dbReference type="AlphaFoldDB" id="A0A4R3NWS7"/>
<dbReference type="EMBL" id="SMAR01000020">
    <property type="protein sequence ID" value="TCT37155.1"/>
    <property type="molecule type" value="Genomic_DNA"/>
</dbReference>
<keyword evidence="3" id="KW-1185">Reference proteome</keyword>
<dbReference type="OrthoDB" id="7477016at2"/>
<dbReference type="GO" id="GO:0003677">
    <property type="term" value="F:DNA binding"/>
    <property type="evidence" value="ECO:0007669"/>
    <property type="project" value="UniProtKB-KW"/>
</dbReference>
<dbReference type="Pfam" id="PF13467">
    <property type="entry name" value="RHH_4"/>
    <property type="match status" value="1"/>
</dbReference>
<name>A0A4R3NWS7_9HYPH</name>
<dbReference type="Proteomes" id="UP000295097">
    <property type="component" value="Unassembled WGS sequence"/>
</dbReference>
<accession>A0A4R3NWS7</accession>
<dbReference type="InterPro" id="IPR027373">
    <property type="entry name" value="RHH_dom"/>
</dbReference>
<dbReference type="Gene3D" id="1.10.3990.20">
    <property type="entry name" value="protein bp1543"/>
    <property type="match status" value="1"/>
</dbReference>
<keyword evidence="2" id="KW-0238">DNA-binding</keyword>
<proteinExistence type="predicted"/>
<reference evidence="2 3" key="1">
    <citation type="submission" date="2019-03" db="EMBL/GenBank/DDBJ databases">
        <title>Freshwater and sediment microbial communities from various areas in North America, analyzing microbe dynamics in response to fracking.</title>
        <authorList>
            <person name="Lamendella R."/>
        </authorList>
    </citation>
    <scope>NUCLEOTIDE SEQUENCE [LARGE SCALE GENOMIC DNA]</scope>
    <source>
        <strain evidence="2 3">175.2</strain>
    </source>
</reference>
<evidence type="ECO:0000313" key="3">
    <source>
        <dbReference type="Proteomes" id="UP000295097"/>
    </source>
</evidence>
<gene>
    <name evidence="2" type="ORF">EDC90_102046</name>
</gene>
<protein>
    <submittedName>
        <fullName evidence="2">Putative DNA-binding ribbon-helix-helix protein</fullName>
    </submittedName>
</protein>
<organism evidence="2 3">
    <name type="scientific">Martelella mediterranea</name>
    <dbReference type="NCBI Taxonomy" id="293089"/>
    <lineage>
        <taxon>Bacteria</taxon>
        <taxon>Pseudomonadati</taxon>
        <taxon>Pseudomonadota</taxon>
        <taxon>Alphaproteobacteria</taxon>
        <taxon>Hyphomicrobiales</taxon>
        <taxon>Aurantimonadaceae</taxon>
        <taxon>Martelella</taxon>
    </lineage>
</organism>
<dbReference type="InterPro" id="IPR038268">
    <property type="entry name" value="RHH_sf"/>
</dbReference>
<comment type="caution">
    <text evidence="2">The sequence shown here is derived from an EMBL/GenBank/DDBJ whole genome shotgun (WGS) entry which is preliminary data.</text>
</comment>